<reference evidence="1 2" key="1">
    <citation type="journal article" date="2016" name="Nat. Commun.">
        <title>Thousands of microbial genomes shed light on interconnected biogeochemical processes in an aquifer system.</title>
        <authorList>
            <person name="Anantharaman K."/>
            <person name="Brown C.T."/>
            <person name="Hug L.A."/>
            <person name="Sharon I."/>
            <person name="Castelle C.J."/>
            <person name="Probst A.J."/>
            <person name="Thomas B.C."/>
            <person name="Singh A."/>
            <person name="Wilkins M.J."/>
            <person name="Karaoz U."/>
            <person name="Brodie E.L."/>
            <person name="Williams K.H."/>
            <person name="Hubbard S.S."/>
            <person name="Banfield J.F."/>
        </authorList>
    </citation>
    <scope>NUCLEOTIDE SEQUENCE [LARGE SCALE GENOMIC DNA]</scope>
</reference>
<evidence type="ECO:0000313" key="1">
    <source>
        <dbReference type="EMBL" id="OGG66104.1"/>
    </source>
</evidence>
<name>A0A1F6DXE7_9BACT</name>
<protein>
    <submittedName>
        <fullName evidence="1">Uncharacterized protein</fullName>
    </submittedName>
</protein>
<sequence length="100" mass="11559">MSRCLKWRERFVGPPREPPPKALDALETTLVQKYSSGRYIENVGLRATRLVVAAALAGRLETTKMYLSFLIVPNRNILRQAFEETGFVLWDPNRKRKIKI</sequence>
<gene>
    <name evidence="1" type="ORF">A3D71_03375</name>
</gene>
<evidence type="ECO:0000313" key="2">
    <source>
        <dbReference type="Proteomes" id="UP000177652"/>
    </source>
</evidence>
<organism evidence="1 2">
    <name type="scientific">Candidatus Kaiserbacteria bacterium RIFCSPHIGHO2_02_FULL_55_20</name>
    <dbReference type="NCBI Taxonomy" id="1798497"/>
    <lineage>
        <taxon>Bacteria</taxon>
        <taxon>Candidatus Kaiseribacteriota</taxon>
    </lineage>
</organism>
<dbReference type="AlphaFoldDB" id="A0A1F6DXE7"/>
<proteinExistence type="predicted"/>
<dbReference type="Proteomes" id="UP000177652">
    <property type="component" value="Unassembled WGS sequence"/>
</dbReference>
<comment type="caution">
    <text evidence="1">The sequence shown here is derived from an EMBL/GenBank/DDBJ whole genome shotgun (WGS) entry which is preliminary data.</text>
</comment>
<accession>A0A1F6DXE7</accession>
<dbReference type="EMBL" id="MFLK01000020">
    <property type="protein sequence ID" value="OGG66104.1"/>
    <property type="molecule type" value="Genomic_DNA"/>
</dbReference>